<evidence type="ECO:0000256" key="7">
    <source>
        <dbReference type="ARBA" id="ARBA00023136"/>
    </source>
</evidence>
<evidence type="ECO:0000256" key="3">
    <source>
        <dbReference type="ARBA" id="ARBA00022475"/>
    </source>
</evidence>
<dbReference type="GO" id="GO:0005886">
    <property type="term" value="C:plasma membrane"/>
    <property type="evidence" value="ECO:0007669"/>
    <property type="project" value="UniProtKB-SubCell"/>
</dbReference>
<dbReference type="InterPro" id="IPR000045">
    <property type="entry name" value="Prepilin_IV_endopep_pep"/>
</dbReference>
<feature type="domain" description="Prepilin type IV endopeptidase peptidase" evidence="11">
    <location>
        <begin position="109"/>
        <end position="215"/>
    </location>
</feature>
<comment type="similarity">
    <text evidence="2 8">Belongs to the peptidase A24 family.</text>
</comment>
<feature type="transmembrane region" description="Helical" evidence="10">
    <location>
        <begin position="103"/>
        <end position="121"/>
    </location>
</feature>
<dbReference type="InterPro" id="IPR050882">
    <property type="entry name" value="Prepilin_peptidase/N-MTase"/>
</dbReference>
<feature type="domain" description="Prepilin peptidase A24 N-terminal" evidence="12">
    <location>
        <begin position="14"/>
        <end position="90"/>
    </location>
</feature>
<reference evidence="13 14" key="1">
    <citation type="submission" date="2017-08" db="EMBL/GenBank/DDBJ databases">
        <title>Complete genome sequence of Gluconacetobacter saccharivorans CV1 isolated from Fermented Vinegar.</title>
        <authorList>
            <person name="Kim S.-Y."/>
        </authorList>
    </citation>
    <scope>NUCLEOTIDE SEQUENCE [LARGE SCALE GENOMIC DNA]</scope>
    <source>
        <strain evidence="13 14">CV1</strain>
    </source>
</reference>
<comment type="subcellular location">
    <subcellularLocation>
        <location evidence="1">Cell inner membrane</location>
        <topology evidence="1">Multi-pass membrane protein</topology>
    </subcellularLocation>
    <subcellularLocation>
        <location evidence="9">Cell membrane</location>
        <topology evidence="9">Multi-pass membrane protein</topology>
    </subcellularLocation>
</comment>
<evidence type="ECO:0000256" key="9">
    <source>
        <dbReference type="RuleBase" id="RU003794"/>
    </source>
</evidence>
<evidence type="ECO:0000259" key="12">
    <source>
        <dbReference type="Pfam" id="PF06750"/>
    </source>
</evidence>
<dbReference type="Pfam" id="PF01478">
    <property type="entry name" value="Peptidase_A24"/>
    <property type="match status" value="1"/>
</dbReference>
<evidence type="ECO:0000256" key="5">
    <source>
        <dbReference type="ARBA" id="ARBA00022692"/>
    </source>
</evidence>
<dbReference type="PRINTS" id="PR00864">
    <property type="entry name" value="PREPILNPTASE"/>
</dbReference>
<keyword evidence="3" id="KW-1003">Cell membrane</keyword>
<dbReference type="GO" id="GO:0008168">
    <property type="term" value="F:methyltransferase activity"/>
    <property type="evidence" value="ECO:0007669"/>
    <property type="project" value="UniProtKB-KW"/>
</dbReference>
<dbReference type="GO" id="GO:0004190">
    <property type="term" value="F:aspartic-type endopeptidase activity"/>
    <property type="evidence" value="ECO:0007669"/>
    <property type="project" value="UniProtKB-EC"/>
</dbReference>
<dbReference type="InterPro" id="IPR010627">
    <property type="entry name" value="Prepilin_pept_A24_N"/>
</dbReference>
<comment type="catalytic activity">
    <reaction evidence="9">
        <text>Typically cleaves a -Gly-|-Phe- bond to release an N-terminal, basic peptide of 5-8 residues from type IV prepilin, and then N-methylates the new N-terminal amino group, the methyl donor being S-adenosyl-L-methionine.</text>
        <dbReference type="EC" id="3.4.23.43"/>
    </reaction>
</comment>
<evidence type="ECO:0000256" key="2">
    <source>
        <dbReference type="ARBA" id="ARBA00005801"/>
    </source>
</evidence>
<dbReference type="EC" id="2.1.1.-" evidence="9"/>
<feature type="transmembrane region" description="Helical" evidence="10">
    <location>
        <begin position="6"/>
        <end position="26"/>
    </location>
</feature>
<comment type="function">
    <text evidence="9">Plays an essential role in type IV pili and type II pseudopili formation by proteolytically removing the leader sequence from substrate proteins and subsequently monomethylating the alpha-amino group of the newly exposed N-terminal phenylalanine.</text>
</comment>
<dbReference type="GO" id="GO:0032259">
    <property type="term" value="P:methylation"/>
    <property type="evidence" value="ECO:0007669"/>
    <property type="project" value="UniProtKB-KW"/>
</dbReference>
<dbReference type="GO" id="GO:0006465">
    <property type="term" value="P:signal peptide processing"/>
    <property type="evidence" value="ECO:0007669"/>
    <property type="project" value="TreeGrafter"/>
</dbReference>
<dbReference type="InterPro" id="IPR014032">
    <property type="entry name" value="Peptidase_A24A_bac"/>
</dbReference>
<accession>A0A347WFM6</accession>
<evidence type="ECO:0000256" key="8">
    <source>
        <dbReference type="RuleBase" id="RU003793"/>
    </source>
</evidence>
<keyword evidence="9" id="KW-0645">Protease</keyword>
<evidence type="ECO:0000313" key="14">
    <source>
        <dbReference type="Proteomes" id="UP000264120"/>
    </source>
</evidence>
<dbReference type="Proteomes" id="UP000264120">
    <property type="component" value="Chromosome"/>
</dbReference>
<evidence type="ECO:0000256" key="1">
    <source>
        <dbReference type="ARBA" id="ARBA00004429"/>
    </source>
</evidence>
<keyword evidence="9" id="KW-0378">Hydrolase</keyword>
<dbReference type="EMBL" id="CP023036">
    <property type="protein sequence ID" value="AXY23669.1"/>
    <property type="molecule type" value="Genomic_DNA"/>
</dbReference>
<evidence type="ECO:0000313" key="13">
    <source>
        <dbReference type="EMBL" id="AXY23669.1"/>
    </source>
</evidence>
<dbReference type="PANTHER" id="PTHR30487:SF0">
    <property type="entry name" value="PREPILIN LEADER PEPTIDASE_N-METHYLTRANSFERASE-RELATED"/>
    <property type="match status" value="1"/>
</dbReference>
<dbReference type="Gene3D" id="1.20.120.1220">
    <property type="match status" value="1"/>
</dbReference>
<feature type="transmembrane region" description="Helical" evidence="10">
    <location>
        <begin position="73"/>
        <end position="97"/>
    </location>
</feature>
<dbReference type="PANTHER" id="PTHR30487">
    <property type="entry name" value="TYPE 4 PREPILIN-LIKE PROTEINS LEADER PEPTIDE-PROCESSING ENZYME"/>
    <property type="match status" value="1"/>
</dbReference>
<dbReference type="AlphaFoldDB" id="A0A347WFM6"/>
<evidence type="ECO:0000256" key="4">
    <source>
        <dbReference type="ARBA" id="ARBA00022519"/>
    </source>
</evidence>
<dbReference type="Pfam" id="PF06750">
    <property type="entry name" value="A24_N_bact"/>
    <property type="match status" value="1"/>
</dbReference>
<protein>
    <recommendedName>
        <fullName evidence="9">Prepilin leader peptidase/N-methyltransferase</fullName>
        <ecNumber evidence="9">2.1.1.-</ecNumber>
        <ecNumber evidence="9">3.4.23.43</ecNumber>
    </recommendedName>
</protein>
<feature type="transmembrane region" description="Helical" evidence="10">
    <location>
        <begin position="240"/>
        <end position="259"/>
    </location>
</feature>
<gene>
    <name evidence="13" type="primary">outO</name>
    <name evidence="13" type="ORF">CD178_02925</name>
</gene>
<sequence length="262" mass="27378">MDEMTLLPLLAAPFMGSFAGVLITRLPHGRPVIYARSACDNCGSGLSAHELLPLFSYACQRGRCRTCRAPIGFFHPAVELAAITVAAIALVATGALSGASDMARLWGGCVLGWALLALGWIDLRTLRLPDALTLPLVLAGLVECDLINPAALGNHAIGAGIGYAAFRLIAGAYRYIRGREGLGQGDAKLLAAAGAWIGYEQLPLVIAGGSIVTLLAIGIMQMTRPVTHMPDDALPARIPFGPGLALALWVLFLFGPAPWGTS</sequence>
<keyword evidence="4" id="KW-0997">Cell inner membrane</keyword>
<evidence type="ECO:0000256" key="10">
    <source>
        <dbReference type="SAM" id="Phobius"/>
    </source>
</evidence>
<keyword evidence="9" id="KW-0511">Multifunctional enzyme</keyword>
<keyword evidence="7 10" id="KW-0472">Membrane</keyword>
<organism evidence="13 14">
    <name type="scientific">Komagataeibacter saccharivorans</name>
    <dbReference type="NCBI Taxonomy" id="265959"/>
    <lineage>
        <taxon>Bacteria</taxon>
        <taxon>Pseudomonadati</taxon>
        <taxon>Pseudomonadota</taxon>
        <taxon>Alphaproteobacteria</taxon>
        <taxon>Acetobacterales</taxon>
        <taxon>Acetobacteraceae</taxon>
        <taxon>Komagataeibacter</taxon>
    </lineage>
</organism>
<keyword evidence="14" id="KW-1185">Reference proteome</keyword>
<keyword evidence="9" id="KW-0808">Transferase</keyword>
<feature type="transmembrane region" description="Helical" evidence="10">
    <location>
        <begin position="197"/>
        <end position="220"/>
    </location>
</feature>
<evidence type="ECO:0000256" key="6">
    <source>
        <dbReference type="ARBA" id="ARBA00022989"/>
    </source>
</evidence>
<dbReference type="KEGG" id="ksc:CD178_02925"/>
<proteinExistence type="inferred from homology"/>
<keyword evidence="9" id="KW-0489">Methyltransferase</keyword>
<dbReference type="RefSeq" id="WP_162900510.1">
    <property type="nucleotide sequence ID" value="NZ_CP023036.1"/>
</dbReference>
<dbReference type="EC" id="3.4.23.43" evidence="9"/>
<keyword evidence="6 10" id="KW-1133">Transmembrane helix</keyword>
<evidence type="ECO:0000259" key="11">
    <source>
        <dbReference type="Pfam" id="PF01478"/>
    </source>
</evidence>
<name>A0A347WFM6_9PROT</name>
<keyword evidence="5 9" id="KW-0812">Transmembrane</keyword>